<name>A0A9D2PP43_9FIRM</name>
<feature type="non-terminal residue" evidence="2">
    <location>
        <position position="1"/>
    </location>
</feature>
<keyword evidence="2" id="KW-0540">Nuclease</keyword>
<accession>A0A9D2PP43</accession>
<keyword evidence="2" id="KW-0378">Hydrolase</keyword>
<dbReference type="Pfam" id="PF13538">
    <property type="entry name" value="UvrD_C_2"/>
    <property type="match status" value="1"/>
</dbReference>
<evidence type="ECO:0000313" key="2">
    <source>
        <dbReference type="EMBL" id="HJC64514.1"/>
    </source>
</evidence>
<evidence type="ECO:0000313" key="3">
    <source>
        <dbReference type="Proteomes" id="UP000823886"/>
    </source>
</evidence>
<gene>
    <name evidence="2" type="ORF">H9753_13025</name>
</gene>
<dbReference type="AlphaFoldDB" id="A0A9D2PP43"/>
<keyword evidence="2" id="KW-0255">Endonuclease</keyword>
<reference evidence="2" key="2">
    <citation type="submission" date="2021-04" db="EMBL/GenBank/DDBJ databases">
        <authorList>
            <person name="Gilroy R."/>
        </authorList>
    </citation>
    <scope>NUCLEOTIDE SEQUENCE</scope>
    <source>
        <strain evidence="2">ChiBcec2-3848</strain>
    </source>
</reference>
<dbReference type="InterPro" id="IPR027785">
    <property type="entry name" value="UvrD-like_helicase_C"/>
</dbReference>
<dbReference type="Proteomes" id="UP000823886">
    <property type="component" value="Unassembled WGS sequence"/>
</dbReference>
<evidence type="ECO:0000259" key="1">
    <source>
        <dbReference type="Pfam" id="PF13538"/>
    </source>
</evidence>
<proteinExistence type="predicted"/>
<sequence length="174" mass="20358">IEDRFRWDVNIGYETKEKRKGSLFISNKNNVKGLEFPFVICLMQGDLDDNLQSRNSIYMMLTRSFITSYFLLPDANGRRIQGIADGIRMVSEKGYLHVKEPSEAEKQILNNAIINRTNIYKSQREIADEIMDELKIVNKSDREKIHKMIGVLYPQETNGEKLYEVIRLNYSLME</sequence>
<feature type="domain" description="UvrD-like helicase C-terminal" evidence="1">
    <location>
        <begin position="24"/>
        <end position="69"/>
    </location>
</feature>
<comment type="caution">
    <text evidence="2">The sequence shown here is derived from an EMBL/GenBank/DDBJ whole genome shotgun (WGS) entry which is preliminary data.</text>
</comment>
<dbReference type="EMBL" id="DWVZ01000181">
    <property type="protein sequence ID" value="HJC64514.1"/>
    <property type="molecule type" value="Genomic_DNA"/>
</dbReference>
<protein>
    <submittedName>
        <fullName evidence="2">Endonuclease</fullName>
    </submittedName>
</protein>
<organism evidence="2 3">
    <name type="scientific">Candidatus Blautia merdavium</name>
    <dbReference type="NCBI Taxonomy" id="2838494"/>
    <lineage>
        <taxon>Bacteria</taxon>
        <taxon>Bacillati</taxon>
        <taxon>Bacillota</taxon>
        <taxon>Clostridia</taxon>
        <taxon>Lachnospirales</taxon>
        <taxon>Lachnospiraceae</taxon>
        <taxon>Blautia</taxon>
    </lineage>
</organism>
<reference evidence="2" key="1">
    <citation type="journal article" date="2021" name="PeerJ">
        <title>Extensive microbial diversity within the chicken gut microbiome revealed by metagenomics and culture.</title>
        <authorList>
            <person name="Gilroy R."/>
            <person name="Ravi A."/>
            <person name="Getino M."/>
            <person name="Pursley I."/>
            <person name="Horton D.L."/>
            <person name="Alikhan N.F."/>
            <person name="Baker D."/>
            <person name="Gharbi K."/>
            <person name="Hall N."/>
            <person name="Watson M."/>
            <person name="Adriaenssens E.M."/>
            <person name="Foster-Nyarko E."/>
            <person name="Jarju S."/>
            <person name="Secka A."/>
            <person name="Antonio M."/>
            <person name="Oren A."/>
            <person name="Chaudhuri R.R."/>
            <person name="La Ragione R."/>
            <person name="Hildebrand F."/>
            <person name="Pallen M.J."/>
        </authorList>
    </citation>
    <scope>NUCLEOTIDE SEQUENCE</scope>
    <source>
        <strain evidence="2">ChiBcec2-3848</strain>
    </source>
</reference>
<dbReference type="GO" id="GO:0004519">
    <property type="term" value="F:endonuclease activity"/>
    <property type="evidence" value="ECO:0007669"/>
    <property type="project" value="UniProtKB-KW"/>
</dbReference>